<dbReference type="SUPFAM" id="SSF53901">
    <property type="entry name" value="Thiolase-like"/>
    <property type="match status" value="1"/>
</dbReference>
<dbReference type="SUPFAM" id="SSF50129">
    <property type="entry name" value="GroES-like"/>
    <property type="match status" value="1"/>
</dbReference>
<dbReference type="PANTHER" id="PTHR43775:SF29">
    <property type="entry name" value="ASPERFURANONE POLYKETIDE SYNTHASE AFOG-RELATED"/>
    <property type="match status" value="1"/>
</dbReference>
<dbReference type="GO" id="GO:0006633">
    <property type="term" value="P:fatty acid biosynthetic process"/>
    <property type="evidence" value="ECO:0007669"/>
    <property type="project" value="InterPro"/>
</dbReference>
<dbReference type="InterPro" id="IPR020806">
    <property type="entry name" value="PKS_PP-bd"/>
</dbReference>
<dbReference type="InterPro" id="IPR016035">
    <property type="entry name" value="Acyl_Trfase/lysoPLipase"/>
</dbReference>
<evidence type="ECO:0000256" key="6">
    <source>
        <dbReference type="ARBA" id="ARBA00023268"/>
    </source>
</evidence>
<evidence type="ECO:0000256" key="2">
    <source>
        <dbReference type="ARBA" id="ARBA00022553"/>
    </source>
</evidence>
<dbReference type="InterPro" id="IPR011032">
    <property type="entry name" value="GroES-like_sf"/>
</dbReference>
<dbReference type="SMART" id="SM00822">
    <property type="entry name" value="PKS_KR"/>
    <property type="match status" value="1"/>
</dbReference>
<dbReference type="InterPro" id="IPR018201">
    <property type="entry name" value="Ketoacyl_synth_AS"/>
</dbReference>
<name>A0A2I1CQC2_ASPC2</name>
<dbReference type="OrthoDB" id="329835at2759"/>
<keyword evidence="2" id="KW-0597">Phosphoprotein</keyword>
<dbReference type="PANTHER" id="PTHR43775">
    <property type="entry name" value="FATTY ACID SYNTHASE"/>
    <property type="match status" value="1"/>
</dbReference>
<keyword evidence="6" id="KW-0511">Multifunctional enzyme</keyword>
<dbReference type="Gene3D" id="3.30.70.3290">
    <property type="match status" value="1"/>
</dbReference>
<dbReference type="Gene3D" id="3.40.47.10">
    <property type="match status" value="1"/>
</dbReference>
<evidence type="ECO:0000256" key="1">
    <source>
        <dbReference type="ARBA" id="ARBA00022450"/>
    </source>
</evidence>
<keyword evidence="7" id="KW-0012">Acyltransferase</keyword>
<dbReference type="VEuPathDB" id="FungiDB:P168DRAFT_330855"/>
<dbReference type="Gene3D" id="3.90.180.10">
    <property type="entry name" value="Medium-chain alcohol dehydrogenases, catalytic domain"/>
    <property type="match status" value="1"/>
</dbReference>
<dbReference type="InterPro" id="IPR014030">
    <property type="entry name" value="Ketoacyl_synth_N"/>
</dbReference>
<dbReference type="InterPro" id="IPR013968">
    <property type="entry name" value="PKS_KR"/>
</dbReference>
<evidence type="ECO:0000256" key="3">
    <source>
        <dbReference type="ARBA" id="ARBA00022679"/>
    </source>
</evidence>
<feature type="region of interest" description="C-terminal hotdog fold" evidence="8">
    <location>
        <begin position="1171"/>
        <end position="1331"/>
    </location>
</feature>
<dbReference type="Gene3D" id="3.40.366.10">
    <property type="entry name" value="Malonyl-Coenzyme A Acyl Carrier Protein, domain 2"/>
    <property type="match status" value="1"/>
</dbReference>
<dbReference type="RefSeq" id="XP_024688427.1">
    <property type="nucleotide sequence ID" value="XM_024841633.1"/>
</dbReference>
<dbReference type="SMART" id="SM00825">
    <property type="entry name" value="PKS_KS"/>
    <property type="match status" value="1"/>
</dbReference>
<dbReference type="InterPro" id="IPR020841">
    <property type="entry name" value="PKS_Beta-ketoAc_synthase_dom"/>
</dbReference>
<feature type="domain" description="Carrier" evidence="9">
    <location>
        <begin position="2554"/>
        <end position="2631"/>
    </location>
</feature>
<dbReference type="Gene3D" id="3.40.50.150">
    <property type="entry name" value="Vaccinia Virus protein VP39"/>
    <property type="match status" value="1"/>
</dbReference>
<evidence type="ECO:0000259" key="9">
    <source>
        <dbReference type="PROSITE" id="PS50075"/>
    </source>
</evidence>
<dbReference type="Pfam" id="PF08242">
    <property type="entry name" value="Methyltransf_12"/>
    <property type="match status" value="1"/>
</dbReference>
<dbReference type="GO" id="GO:0004312">
    <property type="term" value="F:fatty acid synthase activity"/>
    <property type="evidence" value="ECO:0007669"/>
    <property type="project" value="TreeGrafter"/>
</dbReference>
<dbReference type="GO" id="GO:0016491">
    <property type="term" value="F:oxidoreductase activity"/>
    <property type="evidence" value="ECO:0007669"/>
    <property type="project" value="UniProtKB-KW"/>
</dbReference>
<dbReference type="GO" id="GO:0004315">
    <property type="term" value="F:3-oxoacyl-[acyl-carrier-protein] synthase activity"/>
    <property type="evidence" value="ECO:0007669"/>
    <property type="project" value="InterPro"/>
</dbReference>
<dbReference type="InterPro" id="IPR020807">
    <property type="entry name" value="PKS_DH"/>
</dbReference>
<dbReference type="CDD" id="cd00833">
    <property type="entry name" value="PKS"/>
    <property type="match status" value="1"/>
</dbReference>
<dbReference type="GO" id="GO:1901336">
    <property type="term" value="P:lactone biosynthetic process"/>
    <property type="evidence" value="ECO:0007669"/>
    <property type="project" value="UniProtKB-ARBA"/>
</dbReference>
<dbReference type="SUPFAM" id="SSF53335">
    <property type="entry name" value="S-adenosyl-L-methionine-dependent methyltransferases"/>
    <property type="match status" value="1"/>
</dbReference>
<dbReference type="SUPFAM" id="SSF55048">
    <property type="entry name" value="Probable ACP-binding domain of malonyl-CoA ACP transacylase"/>
    <property type="match status" value="1"/>
</dbReference>
<dbReference type="SUPFAM" id="SSF52151">
    <property type="entry name" value="FabD/lysophospholipase-like"/>
    <property type="match status" value="1"/>
</dbReference>
<reference evidence="12" key="1">
    <citation type="submission" date="2016-12" db="EMBL/GenBank/DDBJ databases">
        <title>The genomes of Aspergillus section Nigri reveals drivers in fungal speciation.</title>
        <authorList>
            <consortium name="DOE Joint Genome Institute"/>
            <person name="Vesth T.C."/>
            <person name="Nybo J."/>
            <person name="Theobald S."/>
            <person name="Brandl J."/>
            <person name="Frisvad J.C."/>
            <person name="Nielsen K.F."/>
            <person name="Lyhne E.K."/>
            <person name="Kogle M.E."/>
            <person name="Kuo A."/>
            <person name="Riley R."/>
            <person name="Clum A."/>
            <person name="Nolan M."/>
            <person name="Lipzen A."/>
            <person name="Salamov A."/>
            <person name="Henrissat B."/>
            <person name="Wiebenga A."/>
            <person name="De vries R.P."/>
            <person name="Grigoriev I.V."/>
            <person name="Mortensen U.H."/>
            <person name="Andersen M.R."/>
            <person name="Baker S.E."/>
        </authorList>
    </citation>
    <scope>NUCLEOTIDE SEQUENCE</scope>
    <source>
        <strain evidence="12">IBT 28561</strain>
    </source>
</reference>
<dbReference type="Gene3D" id="3.10.129.110">
    <property type="entry name" value="Polyketide synthase dehydratase"/>
    <property type="match status" value="1"/>
</dbReference>
<dbReference type="InterPro" id="IPR057326">
    <property type="entry name" value="KR_dom"/>
</dbReference>
<dbReference type="FunFam" id="3.40.50.720:FF:000209">
    <property type="entry name" value="Polyketide synthase Pks12"/>
    <property type="match status" value="1"/>
</dbReference>
<dbReference type="Pfam" id="PF00107">
    <property type="entry name" value="ADH_zinc_N"/>
    <property type="match status" value="1"/>
</dbReference>
<evidence type="ECO:0000313" key="12">
    <source>
        <dbReference type="EMBL" id="PKX99832.1"/>
    </source>
</evidence>
<dbReference type="Pfam" id="PF00109">
    <property type="entry name" value="ketoacyl-synt"/>
    <property type="match status" value="1"/>
</dbReference>
<dbReference type="InterPro" id="IPR050091">
    <property type="entry name" value="PKS_NRPS_Biosynth_Enz"/>
</dbReference>
<keyword evidence="13" id="KW-1185">Reference proteome</keyword>
<gene>
    <name evidence="12" type="ORF">P168DRAFT_330855</name>
</gene>
<dbReference type="Pfam" id="PF21089">
    <property type="entry name" value="PKS_DH_N"/>
    <property type="match status" value="1"/>
</dbReference>
<sequence>MGSIDTKDGYDTPPLNMEPLAVVGMAFRGPQEATDTERLWDFLLRARQAMAPFPSERMNADAFWHPDPEHGGTFHNVGGNFLEEDPACFDYTFFNVIKTELLTLDPQQRLVMENVYHALENAGLPMEKIVGSRTGVYVTGFNHDHLAVLNADLESALKYKVTGVSNSIISNRVSWFFDFKGPSLTVDTACSSSMVALHLAAQSLRSSESDIAIVSGVNIMEYPADIIAESHHGFLSADAKCFSFDHRANGYSRGEGVASIIVKRLSSALRDGDTVRAVIRNTGVNQDGRTPGITNPSAVAQEALIRHVYREAGLNPKDTAFVEAHGTGTAAGDPVEASAIAKVFGSSQEDAVYIGALKSNVGHLEGGSGVAAVIKAIYILENAMIPPNQNFEKINPRIPVGKWNIKFPLQPIGWPRKSGLRRISVNSFGVGGTNAHCVMDDAYHFLQDTRLTGNHNSTAVIPSQQEIDRLISAAHARYQGLASDLSSHDSRTSTSDGLSEFELIGPNEKESDSKGNALLYSLSAFDEEGIDRVAADIRSYLIQKRRSEADGKTTDNLSGLAYTLSNKRSVLPWKSFVVADSWGELVKRLSDGISKPLRSRNTPLVAFAFTGQGAQHFAMGRELLIYPTFRKSLEDATEYMKSLGSPWSLLDELLKDKEASRVHSPEIAHPSCVAVQVAVVDLLASWAIFPTRVIGHSSGEIPAAYAAGKLSREAAWKVAYYRGEVSAKQLSAKGAMLAVGLNEEKLQPYLTRVRNGRTGELVIACYNSPNSQTVSGDEGLVDSLMADLVADGHFARKLRVQNAYHSSHMKEVAEDYLDCLGSLTNPPQNPPHETHMFSSLTGKRVEATSLDAQYWVDNLVSPVRFTDGLAGLCLDPISHGQGSLKVNSKVDKVFVDQIVEIGPHSALQGPIKEIIAANSVKSPVEYLPILNRNNPSIEVLLGSIGKLYTRGCQIDIDIVNRAARPTEKAHPMMLTDLPPYRFNHSDKTLYISRLAKNIRFRTAPRHDLLGAPVPDWNPQNPKWRNFFRLDELPWLRDHVVTDNFVYPGVGYLIMAIEAVKQLAESGSQILRFRFKNVAIKKALIIPDSKDGIETTISLTRMDETSLWGSSVWRRFEILSYNPGGDDWIEHCTGYISVELENKKGLLDGDREAKEEAADWQALWNEASQSCQVPMDFKKTYDNLQTAGLAFGPLFRNASNVKTGNHNEGIVTGTVTVPDISQVMPKNYLHPHLIHPATMDSMIHLLIGAVVDVTNNKGTLEKPAVPTFIREVTISADIDSTPGTTFYGRGKAGLIAYEKFECDVKVWNGKTNQGCISIDGLRLTPLDSGDNTSTQVRKLCHSLVWQPDVNFLDTESFLNLVEVPNSDDELDRFWNSRHQAAVLLMVTDALKELKDFPKDSLEGHFRRYYDWLEYQAGELHANRINGLPLTLWERMDRNPRLKSELYRSVEEHNAEGALAVRMGTNIVPVLKKEVDPLELMFGDKGNIMDQVYDYLATLGDLPCQLEQYLGFLGHTSSELRILEIGAGTGSSTAVLLEALSPRSEGSSSTDSRIAHYCYTDVSASFFTKAKDRFSLWNDVLDFQTLNIESNPSTQNIEVGTYDIVVAGNVLHATSNLKETLKNVRALLRPGGRLVLQEGTRQDRLGPALSFGQISGWWLGVEESRKWSPFVPPCEWEKHLRNAGFSGIDINMPQSRSLEYSNQSVFICSAVAEKSDHGDKHKRVKIISLSAPSETPLASAMKAQLHTNLGLTDIQVVHPLNLKDADLTDCICIAVVELERPVLYEALEEEYLNIRHLVATCGDLLWVTGDPDKQPEAGLIIGLLRTVRWERDIEDANLIPFAILDMLDPNEQACVIGKLFEHQFWSTYTSERDRNSEYQFRRGIFYTNRLVDHTKANGFLSAQFSKPAPQLKRLGDAVHPIKLSIATPGLLSKLQWVTDKAQSMPIENTQVEVNIRAVGLNFRDVMIAMGEHMAYSLGSEGSGIVTRVGPGVREFQPGDRVVYMGGLASTGCLHTFGRVDQNILVKVPDEVPLEEAAGLPVVFATAIYGLDDVARLQKGETILIHAGAGGVGQAAIQYAQLVGAEIFATVSSPQKREILVEKYGIPEDHIFSSRDLSFAPGVMRHTKGRGVDVILNSLSDEALRRSWDCIAPFGRFIEIGKKDAQAYGKVELTPFLRNVTMASVELPTMIKYRPDLVKRLTQDIIRLYAEGKIRDATPTTFMNYSQIEEGFRLLQAGKSLGKIIFVPHDDDLVPLIPEPTPPLQFTSNASYVLAGGLGGIGRSFALWMASRGARSLIFLSRSGKITEPVQKTLDQLEVNGCTVKIFKCDVSDNERMKAVVKECETSMPPIKGCIQCSMVLKDGMFENMSYGDWNGAVKPKAQGSWNLHELLPEDMDFFVLLSSATGIIGNRSQANYAAGNTYEDALARYRVSQGKPATSIDLGSVLSVGFVAENEQYARHTTAILEVLREDEIHGMLEFAICSQMDASHTPEGAQLVTGLSTGAAYRQRGIPPPTYISYPMFRHLQSSSDSRSAGSDEDPTQMVQGLLAAAATLEDAADVVSTGIRNKLSALLSIPAAHIEPTKSISSNGVDSLVAMEFRTWLSKCLGADIPLLEITGSNSVIVLSTKVARVSRYAQFSTRTAPEESQ</sequence>
<dbReference type="Pfam" id="PF08240">
    <property type="entry name" value="ADH_N"/>
    <property type="match status" value="1"/>
</dbReference>
<evidence type="ECO:0000256" key="7">
    <source>
        <dbReference type="ARBA" id="ARBA00023315"/>
    </source>
</evidence>
<dbReference type="InterPro" id="IPR049900">
    <property type="entry name" value="PKS_mFAS_DH"/>
</dbReference>
<organism evidence="12 13">
    <name type="scientific">Aspergillus campestris (strain IBT 28561)</name>
    <dbReference type="NCBI Taxonomy" id="1392248"/>
    <lineage>
        <taxon>Eukaryota</taxon>
        <taxon>Fungi</taxon>
        <taxon>Dikarya</taxon>
        <taxon>Ascomycota</taxon>
        <taxon>Pezizomycotina</taxon>
        <taxon>Eurotiomycetes</taxon>
        <taxon>Eurotiomycetidae</taxon>
        <taxon>Eurotiales</taxon>
        <taxon>Aspergillaceae</taxon>
        <taxon>Aspergillus</taxon>
        <taxon>Aspergillus subgen. Circumdati</taxon>
    </lineage>
</organism>
<dbReference type="InterPro" id="IPR036736">
    <property type="entry name" value="ACP-like_sf"/>
</dbReference>
<dbReference type="InterPro" id="IPR014031">
    <property type="entry name" value="Ketoacyl_synth_C"/>
</dbReference>
<dbReference type="InterPro" id="IPR020843">
    <property type="entry name" value="ER"/>
</dbReference>
<dbReference type="EMBL" id="MSFM01000021">
    <property type="protein sequence ID" value="PKX99832.1"/>
    <property type="molecule type" value="Genomic_DNA"/>
</dbReference>
<evidence type="ECO:0000259" key="10">
    <source>
        <dbReference type="PROSITE" id="PS52004"/>
    </source>
</evidence>
<dbReference type="InterPro" id="IPR016036">
    <property type="entry name" value="Malonyl_transacylase_ACP-bd"/>
</dbReference>
<dbReference type="PROSITE" id="PS00606">
    <property type="entry name" value="KS3_1"/>
    <property type="match status" value="1"/>
</dbReference>
<feature type="domain" description="Ketosynthase family 3 (KS3)" evidence="10">
    <location>
        <begin position="17"/>
        <end position="441"/>
    </location>
</feature>
<evidence type="ECO:0000256" key="8">
    <source>
        <dbReference type="PROSITE-ProRule" id="PRU01363"/>
    </source>
</evidence>
<keyword evidence="3" id="KW-0808">Transferase</keyword>
<dbReference type="SMART" id="SM00827">
    <property type="entry name" value="PKS_AT"/>
    <property type="match status" value="1"/>
</dbReference>
<dbReference type="SMART" id="SM00823">
    <property type="entry name" value="PKS_PP"/>
    <property type="match status" value="1"/>
</dbReference>
<dbReference type="Pfam" id="PF00550">
    <property type="entry name" value="PP-binding"/>
    <property type="match status" value="1"/>
</dbReference>
<evidence type="ECO:0000313" key="13">
    <source>
        <dbReference type="Proteomes" id="UP000234254"/>
    </source>
</evidence>
<dbReference type="Pfam" id="PF02801">
    <property type="entry name" value="Ketoacyl-synt_C"/>
    <property type="match status" value="1"/>
</dbReference>
<dbReference type="InterPro" id="IPR049552">
    <property type="entry name" value="PKS_DH_N"/>
</dbReference>
<keyword evidence="1" id="KW-0596">Phosphopantetheine</keyword>
<dbReference type="InterPro" id="IPR049551">
    <property type="entry name" value="PKS_DH_C"/>
</dbReference>
<accession>A0A2I1CQC2</accession>
<dbReference type="Pfam" id="PF14765">
    <property type="entry name" value="PS-DH"/>
    <property type="match status" value="1"/>
</dbReference>
<dbReference type="SUPFAM" id="SSF51735">
    <property type="entry name" value="NAD(P)-binding Rossmann-fold domains"/>
    <property type="match status" value="2"/>
</dbReference>
<dbReference type="PROSITE" id="PS50075">
    <property type="entry name" value="CARRIER"/>
    <property type="match status" value="1"/>
</dbReference>
<dbReference type="GO" id="GO:0031177">
    <property type="term" value="F:phosphopantetheine binding"/>
    <property type="evidence" value="ECO:0007669"/>
    <property type="project" value="InterPro"/>
</dbReference>
<feature type="active site" description="Proton acceptor; for dehydratase activity" evidence="8">
    <location>
        <position position="1038"/>
    </location>
</feature>
<dbReference type="InterPro" id="IPR036291">
    <property type="entry name" value="NAD(P)-bd_dom_sf"/>
</dbReference>
<dbReference type="Proteomes" id="UP000234254">
    <property type="component" value="Unassembled WGS sequence"/>
</dbReference>
<dbReference type="CDD" id="cd02440">
    <property type="entry name" value="AdoMet_MTases"/>
    <property type="match status" value="1"/>
</dbReference>
<dbReference type="InterPro" id="IPR029063">
    <property type="entry name" value="SAM-dependent_MTases_sf"/>
</dbReference>
<protein>
    <submittedName>
        <fullName evidence="12">Iterative type I polyketide synthase</fullName>
    </submittedName>
</protein>
<dbReference type="SMART" id="SM00826">
    <property type="entry name" value="PKS_DH"/>
    <property type="match status" value="1"/>
</dbReference>
<evidence type="ECO:0000256" key="5">
    <source>
        <dbReference type="ARBA" id="ARBA00023002"/>
    </source>
</evidence>
<proteinExistence type="predicted"/>
<keyword evidence="4" id="KW-0521">NADP</keyword>
<dbReference type="GeneID" id="36549157"/>
<dbReference type="InterPro" id="IPR032821">
    <property type="entry name" value="PKS_assoc"/>
</dbReference>
<dbReference type="SMART" id="SM00829">
    <property type="entry name" value="PKS_ER"/>
    <property type="match status" value="1"/>
</dbReference>
<dbReference type="GO" id="GO:0044550">
    <property type="term" value="P:secondary metabolite biosynthetic process"/>
    <property type="evidence" value="ECO:0007669"/>
    <property type="project" value="TreeGrafter"/>
</dbReference>
<feature type="active site" description="Proton donor; for dehydratase activity" evidence="8">
    <location>
        <position position="1239"/>
    </location>
</feature>
<evidence type="ECO:0000259" key="11">
    <source>
        <dbReference type="PROSITE" id="PS52019"/>
    </source>
</evidence>
<dbReference type="Pfam" id="PF16197">
    <property type="entry name" value="KAsynt_C_assoc"/>
    <property type="match status" value="1"/>
</dbReference>
<feature type="domain" description="PKS/mFAS DH" evidence="11">
    <location>
        <begin position="1006"/>
        <end position="1331"/>
    </location>
</feature>
<dbReference type="InterPro" id="IPR014043">
    <property type="entry name" value="Acyl_transferase_dom"/>
</dbReference>
<dbReference type="InterPro" id="IPR042104">
    <property type="entry name" value="PKS_dehydratase_sf"/>
</dbReference>
<dbReference type="Pfam" id="PF00698">
    <property type="entry name" value="Acyl_transf_1"/>
    <property type="match status" value="1"/>
</dbReference>
<dbReference type="InterPro" id="IPR009081">
    <property type="entry name" value="PP-bd_ACP"/>
</dbReference>
<feature type="region of interest" description="N-terminal hotdog fold" evidence="8">
    <location>
        <begin position="1006"/>
        <end position="1142"/>
    </location>
</feature>
<dbReference type="SUPFAM" id="SSF47336">
    <property type="entry name" value="ACP-like"/>
    <property type="match status" value="1"/>
</dbReference>
<dbReference type="Gene3D" id="3.40.50.720">
    <property type="entry name" value="NAD(P)-binding Rossmann-like Domain"/>
    <property type="match status" value="2"/>
</dbReference>
<keyword evidence="5" id="KW-0560">Oxidoreductase</keyword>
<dbReference type="Pfam" id="PF08659">
    <property type="entry name" value="KR"/>
    <property type="match status" value="1"/>
</dbReference>
<dbReference type="Gene3D" id="1.10.1200.10">
    <property type="entry name" value="ACP-like"/>
    <property type="match status" value="1"/>
</dbReference>
<dbReference type="InterPro" id="IPR001227">
    <property type="entry name" value="Ac_transferase_dom_sf"/>
</dbReference>
<dbReference type="PROSITE" id="PS52004">
    <property type="entry name" value="KS3_2"/>
    <property type="match status" value="1"/>
</dbReference>
<dbReference type="PROSITE" id="PS52019">
    <property type="entry name" value="PKS_MFAS_DH"/>
    <property type="match status" value="1"/>
</dbReference>
<evidence type="ECO:0000256" key="4">
    <source>
        <dbReference type="ARBA" id="ARBA00022857"/>
    </source>
</evidence>
<dbReference type="CDD" id="cd05195">
    <property type="entry name" value="enoyl_red"/>
    <property type="match status" value="1"/>
</dbReference>
<dbReference type="InterPro" id="IPR013149">
    <property type="entry name" value="ADH-like_C"/>
</dbReference>
<dbReference type="InterPro" id="IPR013217">
    <property type="entry name" value="Methyltransf_12"/>
</dbReference>
<comment type="caution">
    <text evidence="12">The sequence shown here is derived from an EMBL/GenBank/DDBJ whole genome shotgun (WGS) entry which is preliminary data.</text>
</comment>
<dbReference type="InterPro" id="IPR013154">
    <property type="entry name" value="ADH-like_N"/>
</dbReference>
<dbReference type="InterPro" id="IPR016039">
    <property type="entry name" value="Thiolase-like"/>
</dbReference>